<dbReference type="EMBL" id="JASMWN010000024">
    <property type="protein sequence ID" value="MDU9006499.1"/>
    <property type="molecule type" value="Genomic_DNA"/>
</dbReference>
<sequence>MFSAIIGSLSSSSYPNTWADGHHIDQRSPEDHGLLGPRLSNGQTPWHCRVSNDQEGSVLSWALFIDESGQDQRQSPYEVLAGIAIEDRALWRLIRELSDAQEEIFGLRLFEAYGSEAKAQKLLKKKVFTHAAQMPPFPPDQRRTLACEILQDGTAVSRDRLTALAQAKLAYVERALDLSQKAGARAFASIVPQAARRPAGGMLRKDYAYLFERFFYFLNGFDEDPMGYVVFDELDKSASHILLNQVAEYFLKTKKGQTRSRLIIPEPFFVHSDLTTMVQVADLIAYILSWGVRLKGMNAPHRAELDALSRKVMRLRFTQHTPGGYTNYGFKIINDLRAAAHK</sequence>
<proteinExistence type="predicted"/>
<accession>A0ABU3VJX5</accession>
<evidence type="ECO:0000313" key="1">
    <source>
        <dbReference type="EMBL" id="MDU9006499.1"/>
    </source>
</evidence>
<comment type="caution">
    <text evidence="1">The sequence shown here is derived from an EMBL/GenBank/DDBJ whole genome shotgun (WGS) entry which is preliminary data.</text>
</comment>
<dbReference type="Proteomes" id="UP001255416">
    <property type="component" value="Unassembled WGS sequence"/>
</dbReference>
<gene>
    <name evidence="1" type="ORF">QO231_21935</name>
</gene>
<organism evidence="1 2">
    <name type="scientific">Sedimentitalea todarodis</name>
    <dbReference type="NCBI Taxonomy" id="1631240"/>
    <lineage>
        <taxon>Bacteria</taxon>
        <taxon>Pseudomonadati</taxon>
        <taxon>Pseudomonadota</taxon>
        <taxon>Alphaproteobacteria</taxon>
        <taxon>Rhodobacterales</taxon>
        <taxon>Paracoccaceae</taxon>
        <taxon>Sedimentitalea</taxon>
    </lineage>
</organism>
<evidence type="ECO:0000313" key="2">
    <source>
        <dbReference type="Proteomes" id="UP001255416"/>
    </source>
</evidence>
<keyword evidence="2" id="KW-1185">Reference proteome</keyword>
<dbReference type="Pfam" id="PF12686">
    <property type="entry name" value="DUF3800"/>
    <property type="match status" value="1"/>
</dbReference>
<name>A0ABU3VJX5_9RHOB</name>
<protein>
    <submittedName>
        <fullName evidence="1">DUF3800 domain-containing protein</fullName>
    </submittedName>
</protein>
<dbReference type="InterPro" id="IPR024524">
    <property type="entry name" value="DUF3800"/>
</dbReference>
<reference evidence="2" key="1">
    <citation type="submission" date="2023-05" db="EMBL/GenBank/DDBJ databases">
        <title>Sedimentitalea sp. nov. JM2-8.</title>
        <authorList>
            <person name="Huang J."/>
        </authorList>
    </citation>
    <scope>NUCLEOTIDE SEQUENCE [LARGE SCALE GENOMIC DNA]</scope>
    <source>
        <strain evidence="2">KHS03</strain>
    </source>
</reference>